<name>A0A6A6AMW5_9PLEO</name>
<accession>A0A6A6AMW5</accession>
<dbReference type="Proteomes" id="UP000799771">
    <property type="component" value="Unassembled WGS sequence"/>
</dbReference>
<reference evidence="1" key="1">
    <citation type="journal article" date="2020" name="Stud. Mycol.">
        <title>101 Dothideomycetes genomes: a test case for predicting lifestyles and emergence of pathogens.</title>
        <authorList>
            <person name="Haridas S."/>
            <person name="Albert R."/>
            <person name="Binder M."/>
            <person name="Bloem J."/>
            <person name="Labutti K."/>
            <person name="Salamov A."/>
            <person name="Andreopoulos B."/>
            <person name="Baker S."/>
            <person name="Barry K."/>
            <person name="Bills G."/>
            <person name="Bluhm B."/>
            <person name="Cannon C."/>
            <person name="Castanera R."/>
            <person name="Culley D."/>
            <person name="Daum C."/>
            <person name="Ezra D."/>
            <person name="Gonzalez J."/>
            <person name="Henrissat B."/>
            <person name="Kuo A."/>
            <person name="Liang C."/>
            <person name="Lipzen A."/>
            <person name="Lutzoni F."/>
            <person name="Magnuson J."/>
            <person name="Mondo S."/>
            <person name="Nolan M."/>
            <person name="Ohm R."/>
            <person name="Pangilinan J."/>
            <person name="Park H.-J."/>
            <person name="Ramirez L."/>
            <person name="Alfaro M."/>
            <person name="Sun H."/>
            <person name="Tritt A."/>
            <person name="Yoshinaga Y."/>
            <person name="Zwiers L.-H."/>
            <person name="Turgeon B."/>
            <person name="Goodwin S."/>
            <person name="Spatafora J."/>
            <person name="Crous P."/>
            <person name="Grigoriev I."/>
        </authorList>
    </citation>
    <scope>NUCLEOTIDE SEQUENCE</scope>
    <source>
        <strain evidence="1">CBS 119687</strain>
    </source>
</reference>
<proteinExistence type="predicted"/>
<dbReference type="EMBL" id="ML977499">
    <property type="protein sequence ID" value="KAF2133322.1"/>
    <property type="molecule type" value="Genomic_DNA"/>
</dbReference>
<sequence length="162" mass="17124">MSVTLPTCSTMTTPTTRRTMSIVLVELLVLVQPVLLSRSSPLRTPSRPVISCRFLQSPSNRLTLAYMRCAATVAAEAVAVAGEVAAAEVEAAVVVAVVVAGAEATLTPFATAAGKLLTTTSFATRSRSFTAHSHGVHDRHFFRSGSLHSFLSCATRAQEFST</sequence>
<dbReference type="AlphaFoldDB" id="A0A6A6AMW5"/>
<keyword evidence="2" id="KW-1185">Reference proteome</keyword>
<evidence type="ECO:0000313" key="1">
    <source>
        <dbReference type="EMBL" id="KAF2133322.1"/>
    </source>
</evidence>
<evidence type="ECO:0000313" key="2">
    <source>
        <dbReference type="Proteomes" id="UP000799771"/>
    </source>
</evidence>
<protein>
    <submittedName>
        <fullName evidence="1">Uncharacterized protein</fullName>
    </submittedName>
</protein>
<organism evidence="1 2">
    <name type="scientific">Dothidotthia symphoricarpi CBS 119687</name>
    <dbReference type="NCBI Taxonomy" id="1392245"/>
    <lineage>
        <taxon>Eukaryota</taxon>
        <taxon>Fungi</taxon>
        <taxon>Dikarya</taxon>
        <taxon>Ascomycota</taxon>
        <taxon>Pezizomycotina</taxon>
        <taxon>Dothideomycetes</taxon>
        <taxon>Pleosporomycetidae</taxon>
        <taxon>Pleosporales</taxon>
        <taxon>Dothidotthiaceae</taxon>
        <taxon>Dothidotthia</taxon>
    </lineage>
</organism>
<dbReference type="GeneID" id="54402655"/>
<gene>
    <name evidence="1" type="ORF">P153DRAFT_154299</name>
</gene>
<dbReference type="RefSeq" id="XP_033527709.1">
    <property type="nucleotide sequence ID" value="XM_033662223.1"/>
</dbReference>